<keyword evidence="1" id="KW-0175">Coiled coil</keyword>
<feature type="region of interest" description="Disordered" evidence="2">
    <location>
        <begin position="1"/>
        <end position="70"/>
    </location>
</feature>
<dbReference type="Proteomes" id="UP001608902">
    <property type="component" value="Unassembled WGS sequence"/>
</dbReference>
<name>A0ABD6EVD3_9BILA</name>
<sequence>MPRSARGVQGEAIYANTSHREGDLQLHKLSEDTSCGSMRSSRQAESTYTSNTSRSTHNGPSESNGSQLSLVSSSGSAYASVNVEEKYEAEIRKLNHEMESYRATINKLTAKHDGYNHLIQLFDSKLQLMGKHVENLQNNSHIKKEEVVKLRSEIDHLRVMSISVGINVPSTAAINGDHKGSKLSCPGRTTMVCIK</sequence>
<evidence type="ECO:0000313" key="3">
    <source>
        <dbReference type="EMBL" id="MFH4983924.1"/>
    </source>
</evidence>
<dbReference type="EMBL" id="JBGFUD010014418">
    <property type="protein sequence ID" value="MFH4983924.1"/>
    <property type="molecule type" value="Genomic_DNA"/>
</dbReference>
<feature type="compositionally biased region" description="Basic and acidic residues" evidence="2">
    <location>
        <begin position="18"/>
        <end position="31"/>
    </location>
</feature>
<evidence type="ECO:0000313" key="4">
    <source>
        <dbReference type="Proteomes" id="UP001608902"/>
    </source>
</evidence>
<dbReference type="PANTHER" id="PTHR12784:SF28">
    <property type="entry name" value="PROTEIN SICKIE"/>
    <property type="match status" value="1"/>
</dbReference>
<dbReference type="InterPro" id="IPR039041">
    <property type="entry name" value="Nav/unc-53"/>
</dbReference>
<proteinExistence type="predicted"/>
<dbReference type="PANTHER" id="PTHR12784">
    <property type="entry name" value="STEERIN"/>
    <property type="match status" value="1"/>
</dbReference>
<organism evidence="3 4">
    <name type="scientific">Gnathostoma spinigerum</name>
    <dbReference type="NCBI Taxonomy" id="75299"/>
    <lineage>
        <taxon>Eukaryota</taxon>
        <taxon>Metazoa</taxon>
        <taxon>Ecdysozoa</taxon>
        <taxon>Nematoda</taxon>
        <taxon>Chromadorea</taxon>
        <taxon>Rhabditida</taxon>
        <taxon>Spirurina</taxon>
        <taxon>Gnathostomatomorpha</taxon>
        <taxon>Gnathostomatoidea</taxon>
        <taxon>Gnathostomatidae</taxon>
        <taxon>Gnathostoma</taxon>
    </lineage>
</organism>
<feature type="coiled-coil region" evidence="1">
    <location>
        <begin position="84"/>
        <end position="153"/>
    </location>
</feature>
<keyword evidence="4" id="KW-1185">Reference proteome</keyword>
<protein>
    <submittedName>
        <fullName evidence="3">Uncharacterized protein</fullName>
    </submittedName>
</protein>
<dbReference type="AlphaFoldDB" id="A0ABD6EVD3"/>
<evidence type="ECO:0000256" key="2">
    <source>
        <dbReference type="SAM" id="MobiDB-lite"/>
    </source>
</evidence>
<feature type="compositionally biased region" description="Low complexity" evidence="2">
    <location>
        <begin position="61"/>
        <end position="70"/>
    </location>
</feature>
<accession>A0ABD6EVD3</accession>
<gene>
    <name evidence="3" type="ORF">AB6A40_010633</name>
</gene>
<comment type="caution">
    <text evidence="3">The sequence shown here is derived from an EMBL/GenBank/DDBJ whole genome shotgun (WGS) entry which is preliminary data.</text>
</comment>
<feature type="compositionally biased region" description="Polar residues" evidence="2">
    <location>
        <begin position="32"/>
        <end position="60"/>
    </location>
</feature>
<evidence type="ECO:0000256" key="1">
    <source>
        <dbReference type="SAM" id="Coils"/>
    </source>
</evidence>
<reference evidence="3 4" key="1">
    <citation type="submission" date="2024-08" db="EMBL/GenBank/DDBJ databases">
        <title>Gnathostoma spinigerum genome.</title>
        <authorList>
            <person name="Gonzalez-Bertolin B."/>
            <person name="Monzon S."/>
            <person name="Zaballos A."/>
            <person name="Jimenez P."/>
            <person name="Dekumyoy P."/>
            <person name="Varona S."/>
            <person name="Cuesta I."/>
            <person name="Sumanam S."/>
            <person name="Adisakwattana P."/>
            <person name="Gasser R.B."/>
            <person name="Hernandez-Gonzalez A."/>
            <person name="Young N.D."/>
            <person name="Perteguer M.J."/>
        </authorList>
    </citation>
    <scope>NUCLEOTIDE SEQUENCE [LARGE SCALE GENOMIC DNA]</scope>
    <source>
        <strain evidence="3">AL3</strain>
        <tissue evidence="3">Liver</tissue>
    </source>
</reference>